<evidence type="ECO:0000259" key="2">
    <source>
        <dbReference type="Pfam" id="PF13439"/>
    </source>
</evidence>
<evidence type="ECO:0000259" key="1">
    <source>
        <dbReference type="Pfam" id="PF00534"/>
    </source>
</evidence>
<feature type="domain" description="Glycosyl transferase family 1" evidence="1">
    <location>
        <begin position="190"/>
        <end position="340"/>
    </location>
</feature>
<dbReference type="InterPro" id="IPR050194">
    <property type="entry name" value="Glycosyltransferase_grp1"/>
</dbReference>
<gene>
    <name evidence="3" type="ORF">GCM10022395_16940</name>
</gene>
<dbReference type="InterPro" id="IPR001296">
    <property type="entry name" value="Glyco_trans_1"/>
</dbReference>
<dbReference type="InterPro" id="IPR028098">
    <property type="entry name" value="Glyco_trans_4-like_N"/>
</dbReference>
<protein>
    <submittedName>
        <fullName evidence="3">Glycosyltransferase family 4 protein</fullName>
    </submittedName>
</protein>
<evidence type="ECO:0000313" key="3">
    <source>
        <dbReference type="EMBL" id="GAA3567463.1"/>
    </source>
</evidence>
<proteinExistence type="predicted"/>
<comment type="caution">
    <text evidence="3">The sequence shown here is derived from an EMBL/GenBank/DDBJ whole genome shotgun (WGS) entry which is preliminary data.</text>
</comment>
<dbReference type="Proteomes" id="UP001500954">
    <property type="component" value="Unassembled WGS sequence"/>
</dbReference>
<dbReference type="Gene3D" id="3.40.50.2000">
    <property type="entry name" value="Glycogen Phosphorylase B"/>
    <property type="match status" value="2"/>
</dbReference>
<dbReference type="Pfam" id="PF13439">
    <property type="entry name" value="Glyco_transf_4"/>
    <property type="match status" value="1"/>
</dbReference>
<name>A0ABP6XHY3_9FLAO</name>
<keyword evidence="4" id="KW-1185">Reference proteome</keyword>
<dbReference type="PANTHER" id="PTHR45947">
    <property type="entry name" value="SULFOQUINOVOSYL TRANSFERASE SQD2"/>
    <property type="match status" value="1"/>
</dbReference>
<dbReference type="Pfam" id="PF00534">
    <property type="entry name" value="Glycos_transf_1"/>
    <property type="match status" value="1"/>
</dbReference>
<reference evidence="4" key="1">
    <citation type="journal article" date="2019" name="Int. J. Syst. Evol. Microbiol.">
        <title>The Global Catalogue of Microorganisms (GCM) 10K type strain sequencing project: providing services to taxonomists for standard genome sequencing and annotation.</title>
        <authorList>
            <consortium name="The Broad Institute Genomics Platform"/>
            <consortium name="The Broad Institute Genome Sequencing Center for Infectious Disease"/>
            <person name="Wu L."/>
            <person name="Ma J."/>
        </authorList>
    </citation>
    <scope>NUCLEOTIDE SEQUENCE [LARGE SCALE GENOMIC DNA]</scope>
    <source>
        <strain evidence="4">JCM 17111</strain>
    </source>
</reference>
<feature type="domain" description="Glycosyltransferase subfamily 4-like N-terminal" evidence="2">
    <location>
        <begin position="19"/>
        <end position="176"/>
    </location>
</feature>
<accession>A0ABP6XHY3</accession>
<dbReference type="CDD" id="cd03801">
    <property type="entry name" value="GT4_PimA-like"/>
    <property type="match status" value="1"/>
</dbReference>
<dbReference type="SUPFAM" id="SSF53756">
    <property type="entry name" value="UDP-Glycosyltransferase/glycogen phosphorylase"/>
    <property type="match status" value="1"/>
</dbReference>
<sequence length="371" mass="40933">MHLKAKHIVLVCSEFPPQPGGIGTHAHQVAHHLYQSGYGVTVITDMRSKSGEIERDFDAGLAFKVKRVKWRSWRIFMYLERLLTVFKHVKGAEVVLASGKFSLWSVGFFSLLFNNKYIAVVHGTEVNYKPILLKQSVTMALGRFNEVIAVSHFTKELISKLGIDRVTVIPNGYDPNVWQPKAARAISLVGSPKLITVGRVSERKGQLEVIKSLPTLLVFYPNIHYHCIGLADANTDCLYMAKQLGVMEHVTFHGVLDMAVLPAYVADSDIFVMLSSETDQGDVEGFGIAVIEANAMGIPAIGARGSGVEDAINDGVSGLLVPTKDATALKRAVDDILQHKDRFGTGALDWAEQHQWSHVIRRYVDVVEAES</sequence>
<dbReference type="PANTHER" id="PTHR45947:SF3">
    <property type="entry name" value="SULFOQUINOVOSYL TRANSFERASE SQD2"/>
    <property type="match status" value="1"/>
</dbReference>
<organism evidence="3 4">
    <name type="scientific">Snuella lapsa</name>
    <dbReference type="NCBI Taxonomy" id="870481"/>
    <lineage>
        <taxon>Bacteria</taxon>
        <taxon>Pseudomonadati</taxon>
        <taxon>Bacteroidota</taxon>
        <taxon>Flavobacteriia</taxon>
        <taxon>Flavobacteriales</taxon>
        <taxon>Flavobacteriaceae</taxon>
        <taxon>Snuella</taxon>
    </lineage>
</organism>
<evidence type="ECO:0000313" key="4">
    <source>
        <dbReference type="Proteomes" id="UP001500954"/>
    </source>
</evidence>
<dbReference type="EMBL" id="BAABCY010000040">
    <property type="protein sequence ID" value="GAA3567463.1"/>
    <property type="molecule type" value="Genomic_DNA"/>
</dbReference>